<protein>
    <recommendedName>
        <fullName evidence="1">Neprosin PEP catalytic domain-containing protein</fullName>
    </recommendedName>
</protein>
<organism evidence="2 3">
    <name type="scientific">Zizania palustris</name>
    <name type="common">Northern wild rice</name>
    <dbReference type="NCBI Taxonomy" id="103762"/>
    <lineage>
        <taxon>Eukaryota</taxon>
        <taxon>Viridiplantae</taxon>
        <taxon>Streptophyta</taxon>
        <taxon>Embryophyta</taxon>
        <taxon>Tracheophyta</taxon>
        <taxon>Spermatophyta</taxon>
        <taxon>Magnoliopsida</taxon>
        <taxon>Liliopsida</taxon>
        <taxon>Poales</taxon>
        <taxon>Poaceae</taxon>
        <taxon>BOP clade</taxon>
        <taxon>Oryzoideae</taxon>
        <taxon>Oryzeae</taxon>
        <taxon>Zizaniinae</taxon>
        <taxon>Zizania</taxon>
    </lineage>
</organism>
<name>A0A8J5VAF9_ZIZPA</name>
<gene>
    <name evidence="2" type="ORF">GUJ93_ZPchr0002g22990</name>
</gene>
<dbReference type="AlphaFoldDB" id="A0A8J5VAF9"/>
<proteinExistence type="predicted"/>
<dbReference type="OrthoDB" id="609523at2759"/>
<evidence type="ECO:0000313" key="3">
    <source>
        <dbReference type="Proteomes" id="UP000729402"/>
    </source>
</evidence>
<dbReference type="InterPro" id="IPR004314">
    <property type="entry name" value="Neprosin"/>
</dbReference>
<dbReference type="Proteomes" id="UP000729402">
    <property type="component" value="Unassembled WGS sequence"/>
</dbReference>
<dbReference type="EMBL" id="JAAALK010000287">
    <property type="protein sequence ID" value="KAG8057660.1"/>
    <property type="molecule type" value="Genomic_DNA"/>
</dbReference>
<reference evidence="2" key="1">
    <citation type="journal article" date="2021" name="bioRxiv">
        <title>Whole Genome Assembly and Annotation of Northern Wild Rice, Zizania palustris L., Supports a Whole Genome Duplication in the Zizania Genus.</title>
        <authorList>
            <person name="Haas M."/>
            <person name="Kono T."/>
            <person name="Macchietto M."/>
            <person name="Millas R."/>
            <person name="McGilp L."/>
            <person name="Shao M."/>
            <person name="Duquette J."/>
            <person name="Hirsch C.N."/>
            <person name="Kimball J."/>
        </authorList>
    </citation>
    <scope>NUCLEOTIDE SEQUENCE</scope>
    <source>
        <tissue evidence="2">Fresh leaf tissue</tissue>
    </source>
</reference>
<dbReference type="PROSITE" id="PS52045">
    <property type="entry name" value="NEPROSIN_PEP_CD"/>
    <property type="match status" value="1"/>
</dbReference>
<comment type="caution">
    <text evidence="2">The sequence shown here is derived from an EMBL/GenBank/DDBJ whole genome shotgun (WGS) entry which is preliminary data.</text>
</comment>
<dbReference type="Pfam" id="PF03080">
    <property type="entry name" value="Neprosin"/>
    <property type="match status" value="1"/>
</dbReference>
<keyword evidence="3" id="KW-1185">Reference proteome</keyword>
<feature type="domain" description="Neprosin PEP catalytic" evidence="1">
    <location>
        <begin position="1"/>
        <end position="120"/>
    </location>
</feature>
<reference evidence="2" key="2">
    <citation type="submission" date="2021-02" db="EMBL/GenBank/DDBJ databases">
        <authorList>
            <person name="Kimball J.A."/>
            <person name="Haas M.W."/>
            <person name="Macchietto M."/>
            <person name="Kono T."/>
            <person name="Duquette J."/>
            <person name="Shao M."/>
        </authorList>
    </citation>
    <scope>NUCLEOTIDE SEQUENCE</scope>
    <source>
        <tissue evidence="2">Fresh leaf tissue</tissue>
    </source>
</reference>
<evidence type="ECO:0000313" key="2">
    <source>
        <dbReference type="EMBL" id="KAG8057660.1"/>
    </source>
</evidence>
<evidence type="ECO:0000259" key="1">
    <source>
        <dbReference type="PROSITE" id="PS52045"/>
    </source>
</evidence>
<accession>A0A8J5VAF9</accession>
<sequence>MARCDAAGKVNGGLVDTLRLEQQQPKSPADVLKNLSKEASYIAFGGGVSGRPAPPMGAGTLPPAGDAASMHDIALVGEDGGSTKLPLGVDTYKLEMNSACYSVTPVVAAKCSYGGPGGCTHQLHVPSCL</sequence>